<evidence type="ECO:0000313" key="2">
    <source>
        <dbReference type="Proteomes" id="UP000072189"/>
    </source>
</evidence>
<dbReference type="PATRIC" id="fig|2033.7.peg.2950"/>
<proteinExistence type="predicted"/>
<gene>
    <name evidence="1" type="ORF">RSA3_10980</name>
</gene>
<comment type="caution">
    <text evidence="1">The sequence shown here is derived from an EMBL/GenBank/DDBJ whole genome shotgun (WGS) entry which is preliminary data.</text>
</comment>
<reference evidence="1 2" key="1">
    <citation type="journal article" date="2016" name="Front. Microbiol.">
        <title>Genomic Resource of Rice Seed Associated Bacteria.</title>
        <authorList>
            <person name="Midha S."/>
            <person name="Bansal K."/>
            <person name="Sharma S."/>
            <person name="Kumar N."/>
            <person name="Patil P.P."/>
            <person name="Chaudhry V."/>
            <person name="Patil P.B."/>
        </authorList>
    </citation>
    <scope>NUCLEOTIDE SEQUENCE [LARGE SCALE GENOMIC DNA]</scope>
    <source>
        <strain evidence="1 2">RSA3</strain>
    </source>
</reference>
<name>A0A147F6F3_MICTE</name>
<accession>A0A147F6F3</accession>
<protein>
    <submittedName>
        <fullName evidence="1">Uncharacterized protein</fullName>
    </submittedName>
</protein>
<dbReference type="EMBL" id="LDRV01000067">
    <property type="protein sequence ID" value="KTS11146.1"/>
    <property type="molecule type" value="Genomic_DNA"/>
</dbReference>
<organism evidence="1 2">
    <name type="scientific">Microbacterium testaceum</name>
    <name type="common">Aureobacterium testaceum</name>
    <name type="synonym">Brevibacterium testaceum</name>
    <dbReference type="NCBI Taxonomy" id="2033"/>
    <lineage>
        <taxon>Bacteria</taxon>
        <taxon>Bacillati</taxon>
        <taxon>Actinomycetota</taxon>
        <taxon>Actinomycetes</taxon>
        <taxon>Micrococcales</taxon>
        <taxon>Microbacteriaceae</taxon>
        <taxon>Microbacterium</taxon>
    </lineage>
</organism>
<sequence length="62" mass="6951">MIEARIPPTSTTRTNAATCIVERALTRRARVRDAVSISRETMRKEGEETVGRTARLIFGCFP</sequence>
<evidence type="ECO:0000313" key="1">
    <source>
        <dbReference type="EMBL" id="KTS11146.1"/>
    </source>
</evidence>
<dbReference type="Proteomes" id="UP000072189">
    <property type="component" value="Unassembled WGS sequence"/>
</dbReference>
<dbReference type="AlphaFoldDB" id="A0A147F6F3"/>